<dbReference type="HOGENOM" id="CLU_000445_113_1_7"/>
<dbReference type="PRINTS" id="PR00344">
    <property type="entry name" value="BCTRLSENSOR"/>
</dbReference>
<keyword evidence="12 14" id="KW-0472">Membrane</keyword>
<dbReference type="SUPFAM" id="SSF52402">
    <property type="entry name" value="Adenine nucleotide alpha hydrolases-like"/>
    <property type="match status" value="1"/>
</dbReference>
<feature type="transmembrane region" description="Helical" evidence="14">
    <location>
        <begin position="400"/>
        <end position="418"/>
    </location>
</feature>
<dbReference type="GO" id="GO:0005524">
    <property type="term" value="F:ATP binding"/>
    <property type="evidence" value="ECO:0007669"/>
    <property type="project" value="UniProtKB-KW"/>
</dbReference>
<organism evidence="16">
    <name type="scientific">Desulfovibrio sp. U5L</name>
    <dbReference type="NCBI Taxonomy" id="596152"/>
    <lineage>
        <taxon>Bacteria</taxon>
        <taxon>Pseudomonadati</taxon>
        <taxon>Thermodesulfobacteriota</taxon>
        <taxon>Desulfovibrionia</taxon>
        <taxon>Desulfovibrionales</taxon>
        <taxon>Desulfovibrionaceae</taxon>
        <taxon>Desulfovibrio</taxon>
    </lineage>
</organism>
<evidence type="ECO:0000256" key="13">
    <source>
        <dbReference type="ARBA" id="ARBA00057300"/>
    </source>
</evidence>
<dbReference type="Pfam" id="PF00512">
    <property type="entry name" value="HisKA"/>
    <property type="match status" value="1"/>
</dbReference>
<evidence type="ECO:0000256" key="11">
    <source>
        <dbReference type="ARBA" id="ARBA00023012"/>
    </source>
</evidence>
<dbReference type="InterPro" id="IPR025201">
    <property type="entry name" value="KdpD_TM"/>
</dbReference>
<dbReference type="AlphaFoldDB" id="I2Q6V9"/>
<dbReference type="SUPFAM" id="SSF47384">
    <property type="entry name" value="Homodimeric domain of signal transducing histidine kinase"/>
    <property type="match status" value="1"/>
</dbReference>
<evidence type="ECO:0000256" key="10">
    <source>
        <dbReference type="ARBA" id="ARBA00022989"/>
    </source>
</evidence>
<reference evidence="16" key="1">
    <citation type="submission" date="2011-11" db="EMBL/GenBank/DDBJ databases">
        <title>Improved High-Quality Draft sequence of Desulfovibrio sp. U5L.</title>
        <authorList>
            <consortium name="US DOE Joint Genome Institute"/>
            <person name="Lucas S."/>
            <person name="Han J."/>
            <person name="Lapidus A."/>
            <person name="Cheng J.-F."/>
            <person name="Goodwin L."/>
            <person name="Pitluck S."/>
            <person name="Peters L."/>
            <person name="Ovchinnikova G."/>
            <person name="Held B."/>
            <person name="Detter J.C."/>
            <person name="Han C."/>
            <person name="Tapia R."/>
            <person name="Land M."/>
            <person name="Hauser L."/>
            <person name="Kyrpides N."/>
            <person name="Ivanova N."/>
            <person name="Pagani I."/>
            <person name="Gabster J."/>
            <person name="Walker C."/>
            <person name="Stolyar S."/>
            <person name="Stahl D."/>
            <person name="Arkin A."/>
            <person name="Dehal P."/>
            <person name="Hazen T."/>
            <person name="Woyke T."/>
        </authorList>
    </citation>
    <scope>NUCLEOTIDE SEQUENCE [LARGE SCALE GENOMIC DNA]</scope>
    <source>
        <strain evidence="16">U5L</strain>
    </source>
</reference>
<dbReference type="Gene3D" id="1.10.287.130">
    <property type="match status" value="1"/>
</dbReference>
<feature type="transmembrane region" description="Helical" evidence="14">
    <location>
        <begin position="446"/>
        <end position="463"/>
    </location>
</feature>
<dbReference type="Pfam" id="PF02518">
    <property type="entry name" value="HATPase_c"/>
    <property type="match status" value="1"/>
</dbReference>
<keyword evidence="16" id="KW-0407">Ion channel</keyword>
<keyword evidence="5" id="KW-0808">Transferase</keyword>
<evidence type="ECO:0000259" key="15">
    <source>
        <dbReference type="PROSITE" id="PS50109"/>
    </source>
</evidence>
<dbReference type="GO" id="GO:0005886">
    <property type="term" value="C:plasma membrane"/>
    <property type="evidence" value="ECO:0007669"/>
    <property type="project" value="TreeGrafter"/>
</dbReference>
<evidence type="ECO:0000256" key="4">
    <source>
        <dbReference type="ARBA" id="ARBA00022553"/>
    </source>
</evidence>
<comment type="catalytic activity">
    <reaction evidence="1">
        <text>ATP + protein L-histidine = ADP + protein N-phospho-L-histidine.</text>
        <dbReference type="EC" id="2.7.13.3"/>
    </reaction>
</comment>
<dbReference type="FunFam" id="3.40.50.300:FF:000483">
    <property type="entry name" value="Sensor histidine kinase KdpD"/>
    <property type="match status" value="1"/>
</dbReference>
<sequence>MTNDDERRPDPDRLLAYVQREEGKKQGGRLRIFLGMAPGVGKTYSMLEAARIKRTEGMAVLVGVAETHGRAETEALLSGLDILPRQRIEYRGHTLSEFDLDAALTRRPELLLVDELAHTNAPGCRHDKRWKDVVELLDNGIDVWSTLNVQHLESLGDVVAQITGVRVRETVPDTLLERADSVVLVDLPPDDLRQRLKEGKVYLPQQADWASSNFFRQGNLMALRELALRATALRANTEVLVYRHGRSIQTTWPTSERILVCVGPSPSSAKLVRAAKRLASELHAPWLALSIQADLPQQARDSALAHLKLAEELGAETFVISGVNVAGEIVAFARQQNVTKIVVGKPVRRRLRDYVFGSPVDRLLRESEEIDVHVIRGDTGGVVPSPVAKRPLSLPRWRQFLTAAGILALCTGLCFSIYPVLDLANLIMVYMLGVMVVAIWLHRGAAIFTSVMSVVAFDFFFVPPRFSFAVSDVRHLITFMVMFLVAMVLSSMAGKLKRQADTAVSAGRQSAALAALARELVATRGMDNLLAVAQRHLEDVFKVRVVFLLPDESDALLVRAKTPGMPALHGKHLGMAQWVLTNGKAAGWGTQTLPDTETLFLPLKGAGGVVGVVTLDAGQAETKTRLRFPDQQRLLEAFLAQIAQALEVDRLEEAAKATLLVMESEKLKSTLLSSVTHDFQTPLAAISGSAEAIMVLGESAAFNTVQGLAENIHREAERLSRLVDNLLRMARLESGKFKPNLQSVPLEEIIGAALNRLEPYLAEHPVTVDLPPELPLVTVDEVLMEQLFMNLLENAVKHTPAGTAVNITAKALKGHVLIQVTDRGEGLPPQELEKIFERFYRVNRGAGADGYGLGLAICRLIAKVHGGEIAASNVPGGGLRLDLTLPLHRGFEGT</sequence>
<keyword evidence="16" id="KW-0813">Transport</keyword>
<dbReference type="EMBL" id="JH600068">
    <property type="protein sequence ID" value="EIG55515.1"/>
    <property type="molecule type" value="Genomic_DNA"/>
</dbReference>
<dbReference type="PANTHER" id="PTHR45569:SF1">
    <property type="entry name" value="SENSOR PROTEIN KDPD"/>
    <property type="match status" value="1"/>
</dbReference>
<keyword evidence="16" id="KW-0406">Ion transport</keyword>
<gene>
    <name evidence="16" type="ORF">DesU5LDRAFT_3904</name>
</gene>
<keyword evidence="4" id="KW-0597">Phosphoprotein</keyword>
<feature type="domain" description="Histidine kinase" evidence="15">
    <location>
        <begin position="674"/>
        <end position="889"/>
    </location>
</feature>
<dbReference type="InterPro" id="IPR003661">
    <property type="entry name" value="HisK_dim/P_dom"/>
</dbReference>
<keyword evidence="10 14" id="KW-1133">Transmembrane helix</keyword>
<dbReference type="InterPro" id="IPR052023">
    <property type="entry name" value="Histidine_kinase_KdpD"/>
</dbReference>
<comment type="subcellular location">
    <subcellularLocation>
        <location evidence="2">Membrane</location>
        <topology evidence="2">Multi-pass membrane protein</topology>
    </subcellularLocation>
</comment>
<dbReference type="SMART" id="SM00388">
    <property type="entry name" value="HisKA"/>
    <property type="match status" value="1"/>
</dbReference>
<dbReference type="Gene3D" id="3.30.565.10">
    <property type="entry name" value="Histidine kinase-like ATPase, C-terminal domain"/>
    <property type="match status" value="1"/>
</dbReference>
<dbReference type="PROSITE" id="PS50109">
    <property type="entry name" value="HIS_KIN"/>
    <property type="match status" value="1"/>
</dbReference>
<dbReference type="STRING" id="596152.DesU5LDRAFT_3904"/>
<name>I2Q6V9_9BACT</name>
<dbReference type="InterPro" id="IPR029016">
    <property type="entry name" value="GAF-like_dom_sf"/>
</dbReference>
<proteinExistence type="predicted"/>
<feature type="transmembrane region" description="Helical" evidence="14">
    <location>
        <begin position="424"/>
        <end position="441"/>
    </location>
</feature>
<dbReference type="EC" id="2.7.13.3" evidence="3"/>
<dbReference type="eggNOG" id="COG2205">
    <property type="taxonomic scope" value="Bacteria"/>
</dbReference>
<evidence type="ECO:0000256" key="2">
    <source>
        <dbReference type="ARBA" id="ARBA00004141"/>
    </source>
</evidence>
<keyword evidence="11" id="KW-0902">Two-component regulatory system</keyword>
<dbReference type="InterPro" id="IPR006016">
    <property type="entry name" value="UspA"/>
</dbReference>
<dbReference type="CDD" id="cd00075">
    <property type="entry name" value="HATPase"/>
    <property type="match status" value="1"/>
</dbReference>
<evidence type="ECO:0000256" key="5">
    <source>
        <dbReference type="ARBA" id="ARBA00022679"/>
    </source>
</evidence>
<dbReference type="InterPro" id="IPR038318">
    <property type="entry name" value="KdpD_sf"/>
</dbReference>
<comment type="function">
    <text evidence="13">Member of the two-component regulatory system KdpD/KdpE involved in the regulation of the kdp operon. KdpD may function as a membrane-associated protein kinase that phosphorylates KdpE in response to environmental signals.</text>
</comment>
<keyword evidence="7" id="KW-0547">Nucleotide-binding</keyword>
<protein>
    <recommendedName>
        <fullName evidence="3">histidine kinase</fullName>
        <ecNumber evidence="3">2.7.13.3</ecNumber>
    </recommendedName>
</protein>
<dbReference type="InterPro" id="IPR003852">
    <property type="entry name" value="Sig_transdc_His_kinase_KdpD_N"/>
</dbReference>
<evidence type="ECO:0000256" key="9">
    <source>
        <dbReference type="ARBA" id="ARBA00022840"/>
    </source>
</evidence>
<dbReference type="InterPro" id="IPR004358">
    <property type="entry name" value="Sig_transdc_His_kin-like_C"/>
</dbReference>
<keyword evidence="9" id="KW-0067">ATP-binding</keyword>
<evidence type="ECO:0000256" key="7">
    <source>
        <dbReference type="ARBA" id="ARBA00022741"/>
    </source>
</evidence>
<dbReference type="Pfam" id="PF02702">
    <property type="entry name" value="KdpD"/>
    <property type="match status" value="1"/>
</dbReference>
<dbReference type="Pfam" id="PF13493">
    <property type="entry name" value="DUF4118"/>
    <property type="match status" value="1"/>
</dbReference>
<dbReference type="FunFam" id="3.30.565.10:FF:000042">
    <property type="entry name" value="Two-component sensor histidine kinase KdpD"/>
    <property type="match status" value="1"/>
</dbReference>
<dbReference type="SUPFAM" id="SSF55874">
    <property type="entry name" value="ATPase domain of HSP90 chaperone/DNA topoisomerase II/histidine kinase"/>
    <property type="match status" value="1"/>
</dbReference>
<evidence type="ECO:0000256" key="14">
    <source>
        <dbReference type="SAM" id="Phobius"/>
    </source>
</evidence>
<dbReference type="Gene3D" id="1.20.120.620">
    <property type="entry name" value="Backbone structure of the membrane domain of e. Coli histidine kinase receptor kdpd"/>
    <property type="match status" value="1"/>
</dbReference>
<evidence type="ECO:0000256" key="1">
    <source>
        <dbReference type="ARBA" id="ARBA00000085"/>
    </source>
</evidence>
<dbReference type="Gene3D" id="3.40.50.300">
    <property type="entry name" value="P-loop containing nucleotide triphosphate hydrolases"/>
    <property type="match status" value="1"/>
</dbReference>
<evidence type="ECO:0000256" key="6">
    <source>
        <dbReference type="ARBA" id="ARBA00022692"/>
    </source>
</evidence>
<dbReference type="SUPFAM" id="SSF55781">
    <property type="entry name" value="GAF domain-like"/>
    <property type="match status" value="1"/>
</dbReference>
<dbReference type="InterPro" id="IPR003594">
    <property type="entry name" value="HATPase_dom"/>
</dbReference>
<dbReference type="GO" id="GO:0034220">
    <property type="term" value="P:monoatomic ion transmembrane transport"/>
    <property type="evidence" value="ECO:0007669"/>
    <property type="project" value="UniProtKB-KW"/>
</dbReference>
<dbReference type="InterPro" id="IPR036097">
    <property type="entry name" value="HisK_dim/P_sf"/>
</dbReference>
<dbReference type="Gene3D" id="3.40.50.620">
    <property type="entry name" value="HUPs"/>
    <property type="match status" value="1"/>
</dbReference>
<dbReference type="InterPro" id="IPR005467">
    <property type="entry name" value="His_kinase_dom"/>
</dbReference>
<dbReference type="CDD" id="cd01987">
    <property type="entry name" value="USP_KdpD-like"/>
    <property type="match status" value="1"/>
</dbReference>
<dbReference type="GO" id="GO:0005737">
    <property type="term" value="C:cytoplasm"/>
    <property type="evidence" value="ECO:0007669"/>
    <property type="project" value="UniProtKB-ARBA"/>
</dbReference>
<keyword evidence="6 14" id="KW-0812">Transmembrane</keyword>
<dbReference type="InterPro" id="IPR036890">
    <property type="entry name" value="HATPase_C_sf"/>
</dbReference>
<dbReference type="GO" id="GO:0042802">
    <property type="term" value="F:identical protein binding"/>
    <property type="evidence" value="ECO:0007669"/>
    <property type="project" value="UniProtKB-ARBA"/>
</dbReference>
<evidence type="ECO:0000256" key="12">
    <source>
        <dbReference type="ARBA" id="ARBA00023136"/>
    </source>
</evidence>
<dbReference type="InterPro" id="IPR014729">
    <property type="entry name" value="Rossmann-like_a/b/a_fold"/>
</dbReference>
<evidence type="ECO:0000256" key="8">
    <source>
        <dbReference type="ARBA" id="ARBA00022777"/>
    </source>
</evidence>
<accession>I2Q6V9</accession>
<dbReference type="PANTHER" id="PTHR45569">
    <property type="entry name" value="SENSOR PROTEIN KDPD"/>
    <property type="match status" value="1"/>
</dbReference>
<evidence type="ECO:0000256" key="3">
    <source>
        <dbReference type="ARBA" id="ARBA00012438"/>
    </source>
</evidence>
<dbReference type="CDD" id="cd00082">
    <property type="entry name" value="HisKA"/>
    <property type="match status" value="1"/>
</dbReference>
<dbReference type="Gene3D" id="3.30.450.40">
    <property type="match status" value="1"/>
</dbReference>
<feature type="transmembrane region" description="Helical" evidence="14">
    <location>
        <begin position="475"/>
        <end position="493"/>
    </location>
</feature>
<dbReference type="Pfam" id="PF00582">
    <property type="entry name" value="Usp"/>
    <property type="match status" value="1"/>
</dbReference>
<dbReference type="OrthoDB" id="9806130at2"/>
<dbReference type="GO" id="GO:0000155">
    <property type="term" value="F:phosphorelay sensor kinase activity"/>
    <property type="evidence" value="ECO:0007669"/>
    <property type="project" value="InterPro"/>
</dbReference>
<dbReference type="SMART" id="SM00387">
    <property type="entry name" value="HATPase_c"/>
    <property type="match status" value="1"/>
</dbReference>
<evidence type="ECO:0000313" key="16">
    <source>
        <dbReference type="EMBL" id="EIG55515.1"/>
    </source>
</evidence>
<keyword evidence="8 16" id="KW-0418">Kinase</keyword>
<dbReference type="InterPro" id="IPR027417">
    <property type="entry name" value="P-loop_NTPase"/>
</dbReference>